<accession>A0A7S7NT57</accession>
<keyword evidence="5" id="KW-1185">Reference proteome</keyword>
<dbReference type="Gene3D" id="3.40.50.1110">
    <property type="entry name" value="SGNH hydrolase"/>
    <property type="match status" value="1"/>
</dbReference>
<evidence type="ECO:0000313" key="5">
    <source>
        <dbReference type="Proteomes" id="UP000593892"/>
    </source>
</evidence>
<feature type="domain" description="Sialate O-acetylesterase" evidence="3">
    <location>
        <begin position="104"/>
        <end position="206"/>
    </location>
</feature>
<dbReference type="AlphaFoldDB" id="A0A7S7NT57"/>
<sequence>MTAFPLRRAAGLLPLFASLLCAEAKLPALFTDHMVVQRHRPVHVWGTATPGEEVSATFRGATVSGRANSLGQWSILLPPGEAGGPLDLTVKASNTITLRDVLVGDVWVASGQSNMEFATRDAVDAAKEISAANYPNIRLFRVENNVATHPLDDVTAEPWARVSPQSVAGFSAVAYFFGRHLSEKQRVPIGLIESNWGGTPAEAWTSLRALSSDASLMPVFSEWAKMNDGAIATRLRRDQQLAEWQKSVDQAKADGRKAPDRPWAPNEHDCWSPAGLYNAMIAPLTPFPIRGAIWYQGESNAGVERVSTYSRLFQTMIQDWRQAWGEDFPFLFVQLANYTTGSNSRWPELRDAQRQTLALRNTAMATAIDIGDPRDIHPKNKQDVGLRLGLAARAIAYGEPIEYSGPMYRQAVVEGQALRLYFDHTGTGLAIHGGTLKGFELAGADHKYVPADARIDGNTVVLTSPAIANPASARYAWKDNPETSLYNKEGLPATPFQTAQ</sequence>
<dbReference type="KEGG" id="pfer:IRI77_05145"/>
<name>A0A7S7NT57_PALFE</name>
<dbReference type="RefSeq" id="WP_194451007.1">
    <property type="nucleotide sequence ID" value="NZ_CP063849.1"/>
</dbReference>
<dbReference type="InterPro" id="IPR013783">
    <property type="entry name" value="Ig-like_fold"/>
</dbReference>
<protein>
    <submittedName>
        <fullName evidence="4">Sialate O-acetylesterase</fullName>
    </submittedName>
</protein>
<dbReference type="InterPro" id="IPR005181">
    <property type="entry name" value="SASA"/>
</dbReference>
<dbReference type="Gene3D" id="2.60.40.10">
    <property type="entry name" value="Immunoglobulins"/>
    <property type="match status" value="1"/>
</dbReference>
<evidence type="ECO:0000256" key="2">
    <source>
        <dbReference type="SAM" id="SignalP"/>
    </source>
</evidence>
<dbReference type="EMBL" id="CP063849">
    <property type="protein sequence ID" value="QOY89345.1"/>
    <property type="molecule type" value="Genomic_DNA"/>
</dbReference>
<dbReference type="InterPro" id="IPR039329">
    <property type="entry name" value="SIAE"/>
</dbReference>
<reference evidence="4 5" key="1">
    <citation type="submission" date="2020-10" db="EMBL/GenBank/DDBJ databases">
        <title>Complete genome sequence of Paludibaculum fermentans P105T, a facultatively anaerobic acidobacterium capable of dissimilatory Fe(III) reduction.</title>
        <authorList>
            <person name="Dedysh S.N."/>
            <person name="Beletsky A.V."/>
            <person name="Kulichevskaya I.S."/>
            <person name="Mardanov A.V."/>
            <person name="Ravin N.V."/>
        </authorList>
    </citation>
    <scope>NUCLEOTIDE SEQUENCE [LARGE SCALE GENOMIC DNA]</scope>
    <source>
        <strain evidence="4 5">P105</strain>
    </source>
</reference>
<dbReference type="PANTHER" id="PTHR22901">
    <property type="entry name" value="SIALATE O-ACETYLESTERASE"/>
    <property type="match status" value="1"/>
</dbReference>
<dbReference type="Pfam" id="PF03629">
    <property type="entry name" value="SASA"/>
    <property type="match status" value="2"/>
</dbReference>
<dbReference type="PANTHER" id="PTHR22901:SF0">
    <property type="entry name" value="SIALATE O-ACETYLESTERASE"/>
    <property type="match status" value="1"/>
</dbReference>
<dbReference type="InterPro" id="IPR036514">
    <property type="entry name" value="SGNH_hydro_sf"/>
</dbReference>
<feature type="domain" description="Sialate O-acetylesterase" evidence="3">
    <location>
        <begin position="274"/>
        <end position="386"/>
    </location>
</feature>
<dbReference type="GO" id="GO:0001681">
    <property type="term" value="F:sialate O-acetylesterase activity"/>
    <property type="evidence" value="ECO:0007669"/>
    <property type="project" value="InterPro"/>
</dbReference>
<dbReference type="GO" id="GO:0005975">
    <property type="term" value="P:carbohydrate metabolic process"/>
    <property type="evidence" value="ECO:0007669"/>
    <property type="project" value="TreeGrafter"/>
</dbReference>
<feature type="signal peptide" evidence="2">
    <location>
        <begin position="1"/>
        <end position="24"/>
    </location>
</feature>
<dbReference type="SUPFAM" id="SSF52266">
    <property type="entry name" value="SGNH hydrolase"/>
    <property type="match status" value="1"/>
</dbReference>
<gene>
    <name evidence="4" type="ORF">IRI77_05145</name>
</gene>
<organism evidence="4 5">
    <name type="scientific">Paludibaculum fermentans</name>
    <dbReference type="NCBI Taxonomy" id="1473598"/>
    <lineage>
        <taxon>Bacteria</taxon>
        <taxon>Pseudomonadati</taxon>
        <taxon>Acidobacteriota</taxon>
        <taxon>Terriglobia</taxon>
        <taxon>Bryobacterales</taxon>
        <taxon>Bryobacteraceae</taxon>
        <taxon>Paludibaculum</taxon>
    </lineage>
</organism>
<evidence type="ECO:0000259" key="3">
    <source>
        <dbReference type="Pfam" id="PF03629"/>
    </source>
</evidence>
<feature type="chain" id="PRO_5032632716" evidence="2">
    <location>
        <begin position="25"/>
        <end position="500"/>
    </location>
</feature>
<dbReference type="Proteomes" id="UP000593892">
    <property type="component" value="Chromosome"/>
</dbReference>
<proteinExistence type="predicted"/>
<keyword evidence="1" id="KW-0378">Hydrolase</keyword>
<evidence type="ECO:0000256" key="1">
    <source>
        <dbReference type="ARBA" id="ARBA00022801"/>
    </source>
</evidence>
<keyword evidence="2" id="KW-0732">Signal</keyword>
<evidence type="ECO:0000313" key="4">
    <source>
        <dbReference type="EMBL" id="QOY89345.1"/>
    </source>
</evidence>